<dbReference type="EMBL" id="SRLO01000551">
    <property type="protein sequence ID" value="TNN52324.1"/>
    <property type="molecule type" value="Genomic_DNA"/>
</dbReference>
<feature type="compositionally biased region" description="Low complexity" evidence="1">
    <location>
        <begin position="96"/>
        <end position="107"/>
    </location>
</feature>
<dbReference type="Proteomes" id="UP000314294">
    <property type="component" value="Unassembled WGS sequence"/>
</dbReference>
<accession>A0A4Z2GHT9</accession>
<organism evidence="2 3">
    <name type="scientific">Liparis tanakae</name>
    <name type="common">Tanaka's snailfish</name>
    <dbReference type="NCBI Taxonomy" id="230148"/>
    <lineage>
        <taxon>Eukaryota</taxon>
        <taxon>Metazoa</taxon>
        <taxon>Chordata</taxon>
        <taxon>Craniata</taxon>
        <taxon>Vertebrata</taxon>
        <taxon>Euteleostomi</taxon>
        <taxon>Actinopterygii</taxon>
        <taxon>Neopterygii</taxon>
        <taxon>Teleostei</taxon>
        <taxon>Neoteleostei</taxon>
        <taxon>Acanthomorphata</taxon>
        <taxon>Eupercaria</taxon>
        <taxon>Perciformes</taxon>
        <taxon>Cottioidei</taxon>
        <taxon>Cottales</taxon>
        <taxon>Liparidae</taxon>
        <taxon>Liparis</taxon>
    </lineage>
</organism>
<feature type="region of interest" description="Disordered" evidence="1">
    <location>
        <begin position="16"/>
        <end position="107"/>
    </location>
</feature>
<feature type="compositionally biased region" description="Basic and acidic residues" evidence="1">
    <location>
        <begin position="16"/>
        <end position="29"/>
    </location>
</feature>
<gene>
    <name evidence="2" type="ORF">EYF80_037478</name>
</gene>
<keyword evidence="3" id="KW-1185">Reference proteome</keyword>
<evidence type="ECO:0000313" key="2">
    <source>
        <dbReference type="EMBL" id="TNN52324.1"/>
    </source>
</evidence>
<evidence type="ECO:0000256" key="1">
    <source>
        <dbReference type="SAM" id="MobiDB-lite"/>
    </source>
</evidence>
<comment type="caution">
    <text evidence="2">The sequence shown here is derived from an EMBL/GenBank/DDBJ whole genome shotgun (WGS) entry which is preliminary data.</text>
</comment>
<protein>
    <submittedName>
        <fullName evidence="2">Uncharacterized protein</fullName>
    </submittedName>
</protein>
<dbReference type="AlphaFoldDB" id="A0A4Z2GHT9"/>
<sequence>MVLTQRHAVILDLKRQRSEVKGQRSEVKGQRSAGVTVTSPGHPPGRAVQRAAAGAAIQPQHHRPGQVSHLVCSRSGITGSQQRGQEATQHQHPHLNNNNNNNNNNRK</sequence>
<evidence type="ECO:0000313" key="3">
    <source>
        <dbReference type="Proteomes" id="UP000314294"/>
    </source>
</evidence>
<reference evidence="2 3" key="1">
    <citation type="submission" date="2019-03" db="EMBL/GenBank/DDBJ databases">
        <title>First draft genome of Liparis tanakae, snailfish: a comprehensive survey of snailfish specific genes.</title>
        <authorList>
            <person name="Kim W."/>
            <person name="Song I."/>
            <person name="Jeong J.-H."/>
            <person name="Kim D."/>
            <person name="Kim S."/>
            <person name="Ryu S."/>
            <person name="Song J.Y."/>
            <person name="Lee S.K."/>
        </authorList>
    </citation>
    <scope>NUCLEOTIDE SEQUENCE [LARGE SCALE GENOMIC DNA]</scope>
    <source>
        <tissue evidence="2">Muscle</tissue>
    </source>
</reference>
<feature type="compositionally biased region" description="Low complexity" evidence="1">
    <location>
        <begin position="44"/>
        <end position="59"/>
    </location>
</feature>
<name>A0A4Z2GHT9_9TELE</name>
<proteinExistence type="predicted"/>
<feature type="compositionally biased region" description="Polar residues" evidence="1">
    <location>
        <begin position="75"/>
        <end position="90"/>
    </location>
</feature>